<proteinExistence type="inferred from homology"/>
<reference evidence="6 7" key="1">
    <citation type="journal article" date="2012" name="Stand. Genomic Sci.">
        <title>Complete genome sequence of the melanogenic marine bacterium Marinomonas mediterranea type strain (MMB-1(T)).</title>
        <authorList>
            <person name="Lucas-Elio P."/>
            <person name="Goodwin L."/>
            <person name="Woyke T."/>
            <person name="Pitluck S."/>
            <person name="Nolan M."/>
            <person name="Kyrpides N.C."/>
            <person name="Detter J.C."/>
            <person name="Copeland A."/>
            <person name="Teshima H."/>
            <person name="Bruce D."/>
            <person name="Detter C."/>
            <person name="Tapia R."/>
            <person name="Han S."/>
            <person name="Land M.L."/>
            <person name="Ivanova N."/>
            <person name="Mikhailova N."/>
            <person name="Johnston A.W."/>
            <person name="Sanchez-Amat A."/>
        </authorList>
    </citation>
    <scope>NUCLEOTIDE SEQUENCE [LARGE SCALE GENOMIC DNA]</scope>
    <source>
        <strain evidence="7">ATCC 700492 / JCM 21426 / NBRC 103028 / MMB-1</strain>
    </source>
</reference>
<dbReference type="PANTHER" id="PTHR30419">
    <property type="entry name" value="HTH-TYPE TRANSCRIPTIONAL REGULATOR YBHD"/>
    <property type="match status" value="1"/>
</dbReference>
<dbReference type="PROSITE" id="PS50931">
    <property type="entry name" value="HTH_LYSR"/>
    <property type="match status" value="1"/>
</dbReference>
<accession>F2JUV6</accession>
<dbReference type="Pfam" id="PF03466">
    <property type="entry name" value="LysR_substrate"/>
    <property type="match status" value="1"/>
</dbReference>
<organism evidence="6 7">
    <name type="scientific">Marinomonas mediterranea (strain ATCC 700492 / JCM 21426 / NBRC 103028 / MMB-1)</name>
    <dbReference type="NCBI Taxonomy" id="717774"/>
    <lineage>
        <taxon>Bacteria</taxon>
        <taxon>Pseudomonadati</taxon>
        <taxon>Pseudomonadota</taxon>
        <taxon>Gammaproteobacteria</taxon>
        <taxon>Oceanospirillales</taxon>
        <taxon>Oceanospirillaceae</taxon>
        <taxon>Marinomonas</taxon>
    </lineage>
</organism>
<evidence type="ECO:0000313" key="6">
    <source>
        <dbReference type="EMBL" id="ADZ90521.1"/>
    </source>
</evidence>
<dbReference type="RefSeq" id="WP_013660426.1">
    <property type="nucleotide sequence ID" value="NC_015276.1"/>
</dbReference>
<keyword evidence="4" id="KW-0804">Transcription</keyword>
<gene>
    <name evidence="6" type="ordered locus">Marme_1248</name>
</gene>
<dbReference type="InterPro" id="IPR000847">
    <property type="entry name" value="LysR_HTH_N"/>
</dbReference>
<dbReference type="EMBL" id="CP002583">
    <property type="protein sequence ID" value="ADZ90521.1"/>
    <property type="molecule type" value="Genomic_DNA"/>
</dbReference>
<keyword evidence="7" id="KW-1185">Reference proteome</keyword>
<dbReference type="InterPro" id="IPR036388">
    <property type="entry name" value="WH-like_DNA-bd_sf"/>
</dbReference>
<protein>
    <submittedName>
        <fullName evidence="6">Transcriptional regulator, LysR family</fullName>
    </submittedName>
</protein>
<dbReference type="FunFam" id="1.10.10.10:FF:000001">
    <property type="entry name" value="LysR family transcriptional regulator"/>
    <property type="match status" value="1"/>
</dbReference>
<dbReference type="SUPFAM" id="SSF53850">
    <property type="entry name" value="Periplasmic binding protein-like II"/>
    <property type="match status" value="1"/>
</dbReference>
<dbReference type="SUPFAM" id="SSF46785">
    <property type="entry name" value="Winged helix' DNA-binding domain"/>
    <property type="match status" value="1"/>
</dbReference>
<evidence type="ECO:0000313" key="7">
    <source>
        <dbReference type="Proteomes" id="UP000001062"/>
    </source>
</evidence>
<sequence>MDISQLKSFVTVARESSVRRAAEHLCLSQPAISAHLKTIEEITGLPLFERASTGMILTPQGTELLPKAQHALSAYSNFLEEAKSLKNRVSETLTIGIAPSTSSHVLGQLISKLADCYPNMRVEAKRFPAHEIRPGLRNGFFDVAFYNEYGTPLPEQLVQLVDQFSVSLASPKGMLNEEQTNDWTYLATLPWILPANNTCCSKLAEQLFKELNFRPDNLIRIDDEKVVMTLISQGVGIGLIHDELNNHPEFNGLFECIYTVNQAVPVYFTCLQTRRSEPAIQAALEIIMDYHISQR</sequence>
<dbReference type="InterPro" id="IPR036390">
    <property type="entry name" value="WH_DNA-bd_sf"/>
</dbReference>
<dbReference type="KEGG" id="mme:Marme_1248"/>
<dbReference type="Proteomes" id="UP000001062">
    <property type="component" value="Chromosome"/>
</dbReference>
<dbReference type="STRING" id="717774.Marme_1248"/>
<evidence type="ECO:0000259" key="5">
    <source>
        <dbReference type="PROSITE" id="PS50931"/>
    </source>
</evidence>
<dbReference type="Gene3D" id="1.10.10.10">
    <property type="entry name" value="Winged helix-like DNA-binding domain superfamily/Winged helix DNA-binding domain"/>
    <property type="match status" value="1"/>
</dbReference>
<dbReference type="InterPro" id="IPR050950">
    <property type="entry name" value="HTH-type_LysR_regulators"/>
</dbReference>
<dbReference type="HOGENOM" id="CLU_039613_6_1_6"/>
<dbReference type="GO" id="GO:0003677">
    <property type="term" value="F:DNA binding"/>
    <property type="evidence" value="ECO:0007669"/>
    <property type="project" value="UniProtKB-KW"/>
</dbReference>
<dbReference type="PRINTS" id="PR00039">
    <property type="entry name" value="HTHLYSR"/>
</dbReference>
<feature type="domain" description="HTH lysR-type" evidence="5">
    <location>
        <begin position="1"/>
        <end position="58"/>
    </location>
</feature>
<evidence type="ECO:0000256" key="2">
    <source>
        <dbReference type="ARBA" id="ARBA00023015"/>
    </source>
</evidence>
<dbReference type="PANTHER" id="PTHR30419:SF7">
    <property type="entry name" value="HTH-TYPE TRANSCRIPTIONAL REGULATOR TDCA"/>
    <property type="match status" value="1"/>
</dbReference>
<keyword evidence="2" id="KW-0805">Transcription regulation</keyword>
<comment type="similarity">
    <text evidence="1">Belongs to the LysR transcriptional regulatory family.</text>
</comment>
<evidence type="ECO:0000256" key="3">
    <source>
        <dbReference type="ARBA" id="ARBA00023125"/>
    </source>
</evidence>
<dbReference type="GO" id="GO:0005829">
    <property type="term" value="C:cytosol"/>
    <property type="evidence" value="ECO:0007669"/>
    <property type="project" value="TreeGrafter"/>
</dbReference>
<dbReference type="GO" id="GO:0003700">
    <property type="term" value="F:DNA-binding transcription factor activity"/>
    <property type="evidence" value="ECO:0007669"/>
    <property type="project" value="InterPro"/>
</dbReference>
<dbReference type="OrthoDB" id="646694at2"/>
<dbReference type="Pfam" id="PF00126">
    <property type="entry name" value="HTH_1"/>
    <property type="match status" value="1"/>
</dbReference>
<evidence type="ECO:0000256" key="4">
    <source>
        <dbReference type="ARBA" id="ARBA00023163"/>
    </source>
</evidence>
<dbReference type="AlphaFoldDB" id="F2JUV6"/>
<dbReference type="CDD" id="cd05466">
    <property type="entry name" value="PBP2_LTTR_substrate"/>
    <property type="match status" value="1"/>
</dbReference>
<dbReference type="Gene3D" id="3.40.190.10">
    <property type="entry name" value="Periplasmic binding protein-like II"/>
    <property type="match status" value="2"/>
</dbReference>
<evidence type="ECO:0000256" key="1">
    <source>
        <dbReference type="ARBA" id="ARBA00009437"/>
    </source>
</evidence>
<dbReference type="InterPro" id="IPR005119">
    <property type="entry name" value="LysR_subst-bd"/>
</dbReference>
<dbReference type="PATRIC" id="fig|717774.3.peg.1296"/>
<dbReference type="eggNOG" id="COG0583">
    <property type="taxonomic scope" value="Bacteria"/>
</dbReference>
<name>F2JUV6_MARM1</name>
<keyword evidence="3" id="KW-0238">DNA-binding</keyword>